<feature type="compositionally biased region" description="Basic and acidic residues" evidence="1">
    <location>
        <begin position="111"/>
        <end position="144"/>
    </location>
</feature>
<gene>
    <name evidence="2" type="ORF">J437_LFUL009650</name>
</gene>
<feature type="compositionally biased region" description="Basic and acidic residues" evidence="1">
    <location>
        <begin position="1008"/>
        <end position="1022"/>
    </location>
</feature>
<protein>
    <submittedName>
        <fullName evidence="2">Uncharacterized protein</fullName>
    </submittedName>
</protein>
<keyword evidence="3" id="KW-1185">Reference proteome</keyword>
<feature type="non-terminal residue" evidence="2">
    <location>
        <position position="1"/>
    </location>
</feature>
<feature type="non-terminal residue" evidence="2">
    <location>
        <position position="1221"/>
    </location>
</feature>
<dbReference type="AlphaFoldDB" id="A0A8K0K9C7"/>
<organism evidence="2 3">
    <name type="scientific">Ladona fulva</name>
    <name type="common">Scarce chaser dragonfly</name>
    <name type="synonym">Libellula fulva</name>
    <dbReference type="NCBI Taxonomy" id="123851"/>
    <lineage>
        <taxon>Eukaryota</taxon>
        <taxon>Metazoa</taxon>
        <taxon>Ecdysozoa</taxon>
        <taxon>Arthropoda</taxon>
        <taxon>Hexapoda</taxon>
        <taxon>Insecta</taxon>
        <taxon>Pterygota</taxon>
        <taxon>Palaeoptera</taxon>
        <taxon>Odonata</taxon>
        <taxon>Epiprocta</taxon>
        <taxon>Anisoptera</taxon>
        <taxon>Libelluloidea</taxon>
        <taxon>Libellulidae</taxon>
        <taxon>Ladona</taxon>
    </lineage>
</organism>
<feature type="compositionally biased region" description="Basic and acidic residues" evidence="1">
    <location>
        <begin position="376"/>
        <end position="396"/>
    </location>
</feature>
<feature type="region of interest" description="Disordered" evidence="1">
    <location>
        <begin position="464"/>
        <end position="483"/>
    </location>
</feature>
<reference evidence="2" key="2">
    <citation type="submission" date="2017-10" db="EMBL/GenBank/DDBJ databases">
        <title>Ladona fulva Genome sequencing and assembly.</title>
        <authorList>
            <person name="Murali S."/>
            <person name="Richards S."/>
            <person name="Bandaranaike D."/>
            <person name="Bellair M."/>
            <person name="Blankenburg K."/>
            <person name="Chao H."/>
            <person name="Dinh H."/>
            <person name="Doddapaneni H."/>
            <person name="Dugan-Rocha S."/>
            <person name="Elkadiri S."/>
            <person name="Gnanaolivu R."/>
            <person name="Hernandez B."/>
            <person name="Skinner E."/>
            <person name="Javaid M."/>
            <person name="Lee S."/>
            <person name="Li M."/>
            <person name="Ming W."/>
            <person name="Munidasa M."/>
            <person name="Muniz J."/>
            <person name="Nguyen L."/>
            <person name="Hughes D."/>
            <person name="Osuji N."/>
            <person name="Pu L.-L."/>
            <person name="Puazo M."/>
            <person name="Qu C."/>
            <person name="Quiroz J."/>
            <person name="Raj R."/>
            <person name="Weissenberger G."/>
            <person name="Xin Y."/>
            <person name="Zou X."/>
            <person name="Han Y."/>
            <person name="Worley K."/>
            <person name="Muzny D."/>
            <person name="Gibbs R."/>
        </authorList>
    </citation>
    <scope>NUCLEOTIDE SEQUENCE</scope>
    <source>
        <strain evidence="2">Sampled in the wild</strain>
    </source>
</reference>
<sequence>AEPSSEEAARLAESETWQSDDLDLSVHPEDLSSVQVTPQDDSTVAESLESDGFKEHFPLETPSSGRRSFEATTEIEDMPEVELVSLQVARLHNLFSNPNPTAKQTTVPEALEIKLPRERSLYVSPEEKGSKDSKRTEYEKRDSIARTTRGVGSMHPSVVSLAIERLTGGITPDRGENEDVSSSDETEKPGSSSPRDEGGGDEEGASKPPTKEEAVSSGEAGDSEKVDRGTSPLDEMTSPVSLGGGKPPSPHAESPLVERTPGPARAPTLELVIGRKEVHTRDASASSESRLTLYGARDLVKGFEISIRSQSHISVTTTTKESGRETSQRVDVGLTTSAGTGSRADFPVSTPESMGVARERPVVEEEVSGAADEPSTEGREYLVRHPEEDIPSKDVDVREKFETEVKEKRKEAVGGETVIFSGEKSVYRYESEDAGGYSPFESPTTESAAHITDTGIGMTRTDTATTDTDTVTSPVHRPPVSDTAVDTEAELTDAGFSPIQTEVALPGLEFFRDNVTYSDAAISPVYAPGVNVALSPLQVETSEAGILTDAIETRDAGISPVKLSLSESTSPISIEGPTAQTQIPERMDVASSPIAKDMLDEKPRSIIPSAPTTYQVKSIPSSHEKSIIRDRPTHISQVISSRPKEVEEIVERRRRDSGDVKTMVRMLEEGSLPRPPEDTPPEKEIEEAMFPSSETLMSLHQVRDGAKLDSITSVTTTSIEKEKGKQEEKIKYYESDVAVHIESKKKRMPGTVPEAAAKAVITHTKIVGPKIKQLQRFFTQEQDIEKETKITKSIYPSESYEDEIGEDELKEKLPPKATAEETSPIEEEKPGKIVDRRDVEISKLIESMELSLEPPELWAKEKSIKQSKKIIQREKRAVEPTKVEETIQEGKIRTDAITKYEFMDIEKLKETKSSISKHEEMKTEGMKKETITIKEVKETWKKEKTAGERSEQIVRQEARKAATKEGDRIREAKKLLMEKFDKKTEKEQETQEKQKMPSIKSEGIQSIDTEKGTFNEREELMHKRAQSKQMSESIKHKSIIKEITEKPQEDRTKDIYLREEEIEIAVTPKEKVVSREVVVEELVTETPAPIEEAITKVKVEEAEKEMLPKDAQKIPDTLKTDVEETEVTTWVKEDVQSERKEDVSPRELVEEPKITEKSVIPVSLERIPDVEKANDRDVVELVEEEKVTVEERIEMVDEEKMLRDEVVEEKVIVSEVTRKVE</sequence>
<dbReference type="Proteomes" id="UP000792457">
    <property type="component" value="Unassembled WGS sequence"/>
</dbReference>
<dbReference type="EMBL" id="KZ308462">
    <property type="protein sequence ID" value="KAG8230066.1"/>
    <property type="molecule type" value="Genomic_DNA"/>
</dbReference>
<dbReference type="OrthoDB" id="20872at2759"/>
<feature type="compositionally biased region" description="Polar residues" evidence="1">
    <location>
        <begin position="95"/>
        <end position="107"/>
    </location>
</feature>
<feature type="region of interest" description="Disordered" evidence="1">
    <location>
        <begin position="941"/>
        <end position="1046"/>
    </location>
</feature>
<feature type="compositionally biased region" description="Polar residues" evidence="1">
    <location>
        <begin position="32"/>
        <end position="45"/>
    </location>
</feature>
<accession>A0A8K0K9C7</accession>
<feature type="compositionally biased region" description="Basic and acidic residues" evidence="1">
    <location>
        <begin position="941"/>
        <end position="995"/>
    </location>
</feature>
<name>A0A8K0K9C7_LADFU</name>
<proteinExistence type="predicted"/>
<feature type="compositionally biased region" description="Basic and acidic residues" evidence="1">
    <location>
        <begin position="1033"/>
        <end position="1046"/>
    </location>
</feature>
<evidence type="ECO:0000256" key="1">
    <source>
        <dbReference type="SAM" id="MobiDB-lite"/>
    </source>
</evidence>
<comment type="caution">
    <text evidence="2">The sequence shown here is derived from an EMBL/GenBank/DDBJ whole genome shotgun (WGS) entry which is preliminary data.</text>
</comment>
<feature type="region of interest" description="Disordered" evidence="1">
    <location>
        <begin position="95"/>
        <end position="270"/>
    </location>
</feature>
<evidence type="ECO:0000313" key="3">
    <source>
        <dbReference type="Proteomes" id="UP000792457"/>
    </source>
</evidence>
<feature type="region of interest" description="Disordered" evidence="1">
    <location>
        <begin position="314"/>
        <end position="396"/>
    </location>
</feature>
<feature type="region of interest" description="Disordered" evidence="1">
    <location>
        <begin position="1"/>
        <end position="68"/>
    </location>
</feature>
<evidence type="ECO:0000313" key="2">
    <source>
        <dbReference type="EMBL" id="KAG8230066.1"/>
    </source>
</evidence>
<feature type="region of interest" description="Disordered" evidence="1">
    <location>
        <begin position="800"/>
        <end position="830"/>
    </location>
</feature>
<reference evidence="2" key="1">
    <citation type="submission" date="2013-04" db="EMBL/GenBank/DDBJ databases">
        <authorList>
            <person name="Qu J."/>
            <person name="Murali S.C."/>
            <person name="Bandaranaike D."/>
            <person name="Bellair M."/>
            <person name="Blankenburg K."/>
            <person name="Chao H."/>
            <person name="Dinh H."/>
            <person name="Doddapaneni H."/>
            <person name="Downs B."/>
            <person name="Dugan-Rocha S."/>
            <person name="Elkadiri S."/>
            <person name="Gnanaolivu R.D."/>
            <person name="Hernandez B."/>
            <person name="Javaid M."/>
            <person name="Jayaseelan J.C."/>
            <person name="Lee S."/>
            <person name="Li M."/>
            <person name="Ming W."/>
            <person name="Munidasa M."/>
            <person name="Muniz J."/>
            <person name="Nguyen L."/>
            <person name="Ongeri F."/>
            <person name="Osuji N."/>
            <person name="Pu L.-L."/>
            <person name="Puazo M."/>
            <person name="Qu C."/>
            <person name="Quiroz J."/>
            <person name="Raj R."/>
            <person name="Weissenberger G."/>
            <person name="Xin Y."/>
            <person name="Zou X."/>
            <person name="Han Y."/>
            <person name="Richards S."/>
            <person name="Worley K."/>
            <person name="Muzny D."/>
            <person name="Gibbs R."/>
        </authorList>
    </citation>
    <scope>NUCLEOTIDE SEQUENCE</scope>
    <source>
        <strain evidence="2">Sampled in the wild</strain>
    </source>
</reference>